<sequence>MNSDFSIAVHCVAYLAKKQNQRVTSEDIAQSVSVHPVRLRKILSILRKENIITSKEGAKGGFSLNAQPEHITLDKIFKVTSEETLVPKCPDSNENCPIGKHLSDILIRVCHNAEEHFLNYLKSVTIKDIIDEINNS</sequence>
<comment type="caution">
    <text evidence="1">The sequence shown here is derived from an EMBL/GenBank/DDBJ whole genome shotgun (WGS) entry which is preliminary data.</text>
</comment>
<dbReference type="Proteomes" id="UP000523087">
    <property type="component" value="Unassembled WGS sequence"/>
</dbReference>
<dbReference type="PANTHER" id="PTHR33221">
    <property type="entry name" value="WINGED HELIX-TURN-HELIX TRANSCRIPTIONAL REGULATOR, RRF2 FAMILY"/>
    <property type="match status" value="1"/>
</dbReference>
<dbReference type="AlphaFoldDB" id="A0A7V9Z7Y2"/>
<dbReference type="InterPro" id="IPR036390">
    <property type="entry name" value="WH_DNA-bd_sf"/>
</dbReference>
<dbReference type="PROSITE" id="PS51197">
    <property type="entry name" value="HTH_RRF2_2"/>
    <property type="match status" value="1"/>
</dbReference>
<dbReference type="GO" id="GO:0003700">
    <property type="term" value="F:DNA-binding transcription factor activity"/>
    <property type="evidence" value="ECO:0007669"/>
    <property type="project" value="TreeGrafter"/>
</dbReference>
<dbReference type="NCBIfam" id="TIGR00738">
    <property type="entry name" value="rrf2_super"/>
    <property type="match status" value="1"/>
</dbReference>
<evidence type="ECO:0000313" key="1">
    <source>
        <dbReference type="EMBL" id="MBA2875717.1"/>
    </source>
</evidence>
<organism evidence="1 2">
    <name type="scientific">Thermaerobacillus caldiproteolyticus</name>
    <dbReference type="NCBI Taxonomy" id="247480"/>
    <lineage>
        <taxon>Bacteria</taxon>
        <taxon>Bacillati</taxon>
        <taxon>Bacillota</taxon>
        <taxon>Bacilli</taxon>
        <taxon>Bacillales</taxon>
        <taxon>Anoxybacillaceae</taxon>
        <taxon>Thermaerobacillus</taxon>
    </lineage>
</organism>
<dbReference type="GO" id="GO:0005829">
    <property type="term" value="C:cytosol"/>
    <property type="evidence" value="ECO:0007669"/>
    <property type="project" value="TreeGrafter"/>
</dbReference>
<evidence type="ECO:0000313" key="2">
    <source>
        <dbReference type="Proteomes" id="UP000523087"/>
    </source>
</evidence>
<dbReference type="Pfam" id="PF02082">
    <property type="entry name" value="Rrf2"/>
    <property type="match status" value="1"/>
</dbReference>
<name>A0A7V9Z7Y2_9BACL</name>
<reference evidence="1 2" key="1">
    <citation type="submission" date="2020-07" db="EMBL/GenBank/DDBJ databases">
        <title>Genomic Encyclopedia of Type Strains, Phase IV (KMG-IV): sequencing the most valuable type-strain genomes for metagenomic binning, comparative biology and taxonomic classification.</title>
        <authorList>
            <person name="Goeker M."/>
        </authorList>
    </citation>
    <scope>NUCLEOTIDE SEQUENCE [LARGE SCALE GENOMIC DNA]</scope>
    <source>
        <strain evidence="1 2">DSM 15730</strain>
    </source>
</reference>
<dbReference type="InterPro" id="IPR000944">
    <property type="entry name" value="Tscrpt_reg_Rrf2"/>
</dbReference>
<keyword evidence="2" id="KW-1185">Reference proteome</keyword>
<gene>
    <name evidence="1" type="ORF">HNR31_002507</name>
</gene>
<protein>
    <submittedName>
        <fullName evidence="1">Rrf2 family protein</fullName>
    </submittedName>
</protein>
<dbReference type="EMBL" id="JACDUT010000007">
    <property type="protein sequence ID" value="MBA2875717.1"/>
    <property type="molecule type" value="Genomic_DNA"/>
</dbReference>
<dbReference type="Gene3D" id="1.10.10.10">
    <property type="entry name" value="Winged helix-like DNA-binding domain superfamily/Winged helix DNA-binding domain"/>
    <property type="match status" value="1"/>
</dbReference>
<accession>A0A7V9Z7Y2</accession>
<dbReference type="PANTHER" id="PTHR33221:SF15">
    <property type="entry name" value="HTH-TYPE TRANSCRIPTIONAL REGULATOR YWGB-RELATED"/>
    <property type="match status" value="1"/>
</dbReference>
<dbReference type="InterPro" id="IPR036388">
    <property type="entry name" value="WH-like_DNA-bd_sf"/>
</dbReference>
<dbReference type="RefSeq" id="WP_181556496.1">
    <property type="nucleotide sequence ID" value="NZ_CP064060.1"/>
</dbReference>
<dbReference type="SUPFAM" id="SSF46785">
    <property type="entry name" value="Winged helix' DNA-binding domain"/>
    <property type="match status" value="1"/>
</dbReference>
<proteinExistence type="predicted"/>